<dbReference type="InterPro" id="IPR004254">
    <property type="entry name" value="AdipoR/HlyIII-related"/>
</dbReference>
<dbReference type="AlphaFoldDB" id="A0A078A8Z4"/>
<keyword evidence="5 7" id="KW-0472">Membrane</keyword>
<evidence type="ECO:0000256" key="6">
    <source>
        <dbReference type="PIRSR" id="PIRSR604254-1"/>
    </source>
</evidence>
<reference evidence="8 9" key="1">
    <citation type="submission" date="2014-06" db="EMBL/GenBank/DDBJ databases">
        <authorList>
            <person name="Swart Estienne"/>
        </authorList>
    </citation>
    <scope>NUCLEOTIDE SEQUENCE [LARGE SCALE GENOMIC DNA]</scope>
    <source>
        <strain evidence="8 9">130c</strain>
    </source>
</reference>
<evidence type="ECO:0000313" key="9">
    <source>
        <dbReference type="Proteomes" id="UP000039865"/>
    </source>
</evidence>
<evidence type="ECO:0000256" key="2">
    <source>
        <dbReference type="ARBA" id="ARBA00007018"/>
    </source>
</evidence>
<dbReference type="GO" id="GO:0016020">
    <property type="term" value="C:membrane"/>
    <property type="evidence" value="ECO:0007669"/>
    <property type="project" value="UniProtKB-SubCell"/>
</dbReference>
<dbReference type="EMBL" id="CCKQ01007388">
    <property type="protein sequence ID" value="CDW78745.1"/>
    <property type="molecule type" value="Genomic_DNA"/>
</dbReference>
<dbReference type="PANTHER" id="PTHR20855:SF52">
    <property type="entry name" value="ADIPONECTIN RECEPTOR PROTEIN"/>
    <property type="match status" value="1"/>
</dbReference>
<dbReference type="GO" id="GO:0038023">
    <property type="term" value="F:signaling receptor activity"/>
    <property type="evidence" value="ECO:0007669"/>
    <property type="project" value="TreeGrafter"/>
</dbReference>
<keyword evidence="6" id="KW-0862">Zinc</keyword>
<feature type="binding site" evidence="6">
    <location>
        <position position="475"/>
    </location>
    <ligand>
        <name>Zn(2+)</name>
        <dbReference type="ChEBI" id="CHEBI:29105"/>
    </ligand>
</feature>
<keyword evidence="6" id="KW-0479">Metal-binding</keyword>
<evidence type="ECO:0000256" key="4">
    <source>
        <dbReference type="ARBA" id="ARBA00022989"/>
    </source>
</evidence>
<comment type="similarity">
    <text evidence="2">Belongs to the ADIPOR family.</text>
</comment>
<feature type="binding site" evidence="6">
    <location>
        <position position="471"/>
    </location>
    <ligand>
        <name>Zn(2+)</name>
        <dbReference type="ChEBI" id="CHEBI:29105"/>
    </ligand>
</feature>
<evidence type="ECO:0000313" key="8">
    <source>
        <dbReference type="EMBL" id="CDW78745.1"/>
    </source>
</evidence>
<feature type="transmembrane region" description="Helical" evidence="7">
    <location>
        <begin position="141"/>
        <end position="163"/>
    </location>
</feature>
<proteinExistence type="inferred from homology"/>
<feature type="transmembrane region" description="Helical" evidence="7">
    <location>
        <begin position="372"/>
        <end position="391"/>
    </location>
</feature>
<dbReference type="PANTHER" id="PTHR20855">
    <property type="entry name" value="ADIPOR/PROGESTIN RECEPTOR-RELATED"/>
    <property type="match status" value="1"/>
</dbReference>
<dbReference type="OMA" id="FYKEEWR"/>
<evidence type="ECO:0000256" key="3">
    <source>
        <dbReference type="ARBA" id="ARBA00022692"/>
    </source>
</evidence>
<dbReference type="InParanoid" id="A0A078A8Z4"/>
<keyword evidence="4 7" id="KW-1133">Transmembrane helix</keyword>
<accession>A0A078A8Z4</accession>
<evidence type="ECO:0000256" key="5">
    <source>
        <dbReference type="ARBA" id="ARBA00023136"/>
    </source>
</evidence>
<evidence type="ECO:0000256" key="1">
    <source>
        <dbReference type="ARBA" id="ARBA00004141"/>
    </source>
</evidence>
<dbReference type="GO" id="GO:0046872">
    <property type="term" value="F:metal ion binding"/>
    <property type="evidence" value="ECO:0007669"/>
    <property type="project" value="UniProtKB-KW"/>
</dbReference>
<dbReference type="OrthoDB" id="529367at2759"/>
<feature type="transmembrane region" description="Helical" evidence="7">
    <location>
        <begin position="473"/>
        <end position="490"/>
    </location>
</feature>
<gene>
    <name evidence="8" type="primary">Contig5269.g5646</name>
    <name evidence="8" type="ORF">STYLEM_7729</name>
</gene>
<comment type="subcellular location">
    <subcellularLocation>
        <location evidence="1">Membrane</location>
        <topology evidence="1">Multi-pass membrane protein</topology>
    </subcellularLocation>
</comment>
<protein>
    <submittedName>
        <fullName evidence="8">Adiponectin receptor protein</fullName>
    </submittedName>
</protein>
<keyword evidence="3 7" id="KW-0812">Transmembrane</keyword>
<keyword evidence="9" id="KW-1185">Reference proteome</keyword>
<name>A0A078A8Z4_STYLE</name>
<dbReference type="Pfam" id="PF03006">
    <property type="entry name" value="HlyIII"/>
    <property type="match status" value="1"/>
</dbReference>
<feature type="transmembrane region" description="Helical" evidence="7">
    <location>
        <begin position="432"/>
        <end position="453"/>
    </location>
</feature>
<feature type="transmembrane region" description="Helical" evidence="7">
    <location>
        <begin position="403"/>
        <end position="420"/>
    </location>
</feature>
<dbReference type="Proteomes" id="UP000039865">
    <property type="component" value="Unassembled WGS sequence"/>
</dbReference>
<evidence type="ECO:0000256" key="7">
    <source>
        <dbReference type="SAM" id="Phobius"/>
    </source>
</evidence>
<sequence>MKATNTFFKQFKNFEKNSKTENNDADPYEYEEQDVIQDFKGKGGKKENFNLIRDLREISDTETEKVKKKVIKVRKQKEKWITEKDIIESKTEIISKPKSVEMKTKASKQFIGTYEEAPIGFHSKRSIFKSLFMIHNESVNVWSHIFGVILFIGLILYTVVYLAPPKVNGTILENIHSSWLNNLSMNDMIGEDFPHNFFSKIQIFENSQYDGLRQGEHYNSKLSFYGENLQRKINDLLVSYDIMQNYQQQITNKSEHDTSSVSHPHATLFESLENQFKYIENLVKYLQLRVEEWTTEVKNLADSKEFDWLEIQPLIKDPKKFITYVPRSHSSSVNNFLSRLDYCGISILIAGSNTPPLYYSFFCNEMEVWRNVYLSLQYITCLFCFVLLLIPKYNKPEYRTLRGILFIICGLLSIVPIYHAEFLSHEKYVHHFHSLPWAIGGALYIFGALLYVVKFPERLKPGTFDFFGSSHQLFHFLIVAAALVHYWASIQCFHDRQIFQCPVDALENLTLSK</sequence>
<keyword evidence="8" id="KW-0675">Receptor</keyword>
<organism evidence="8 9">
    <name type="scientific">Stylonychia lemnae</name>
    <name type="common">Ciliate</name>
    <dbReference type="NCBI Taxonomy" id="5949"/>
    <lineage>
        <taxon>Eukaryota</taxon>
        <taxon>Sar</taxon>
        <taxon>Alveolata</taxon>
        <taxon>Ciliophora</taxon>
        <taxon>Intramacronucleata</taxon>
        <taxon>Spirotrichea</taxon>
        <taxon>Stichotrichia</taxon>
        <taxon>Sporadotrichida</taxon>
        <taxon>Oxytrichidae</taxon>
        <taxon>Stylonychinae</taxon>
        <taxon>Stylonychia</taxon>
    </lineage>
</organism>